<protein>
    <recommendedName>
        <fullName evidence="3">Secreted protein</fullName>
    </recommendedName>
</protein>
<dbReference type="RefSeq" id="WP_126124174.1">
    <property type="nucleotide sequence ID" value="NZ_CP093328.1"/>
</dbReference>
<organism evidence="1 2">
    <name type="scientific">Rahnella sp. (strain Y9602)</name>
    <dbReference type="NCBI Taxonomy" id="2703885"/>
    <lineage>
        <taxon>Bacteria</taxon>
        <taxon>Pseudomonadati</taxon>
        <taxon>Pseudomonadota</taxon>
        <taxon>Gammaproteobacteria</taxon>
        <taxon>Enterobacterales</taxon>
        <taxon>Yersiniaceae</taxon>
        <taxon>Rahnella</taxon>
    </lineage>
</organism>
<evidence type="ECO:0000313" key="2">
    <source>
        <dbReference type="Proteomes" id="UP001598201"/>
    </source>
</evidence>
<dbReference type="EMBL" id="JBHUCJ010000007">
    <property type="protein sequence ID" value="MFD3222925.1"/>
    <property type="molecule type" value="Genomic_DNA"/>
</dbReference>
<keyword evidence="2" id="KW-1185">Reference proteome</keyword>
<gene>
    <name evidence="1" type="ORF">ACFPK4_05235</name>
</gene>
<proteinExistence type="predicted"/>
<sequence length="65" mass="7471">MRQNRALLHLYLALLCIEARVIRAGSQSCIKHSTRNQNISLHTHSCALVAAKGDFFFYSFFMQLK</sequence>
<dbReference type="GeneID" id="95417638"/>
<evidence type="ECO:0000313" key="1">
    <source>
        <dbReference type="EMBL" id="MFD3222925.1"/>
    </source>
</evidence>
<reference evidence="1 2" key="1">
    <citation type="submission" date="2024-09" db="EMBL/GenBank/DDBJ databases">
        <title>Genomes of Rahnella.</title>
        <authorList>
            <person name="Mnguni F.C."/>
            <person name="Shin G.Y."/>
            <person name="Coutinho T."/>
        </authorList>
    </citation>
    <scope>NUCLEOTIDE SEQUENCE [LARGE SCALE GENOMIC DNA]</scope>
    <source>
        <strain evidence="1 2">20WA0057</strain>
    </source>
</reference>
<comment type="caution">
    <text evidence="1">The sequence shown here is derived from an EMBL/GenBank/DDBJ whole genome shotgun (WGS) entry which is preliminary data.</text>
</comment>
<dbReference type="Proteomes" id="UP001598201">
    <property type="component" value="Unassembled WGS sequence"/>
</dbReference>
<name>A0ABW6C7H9_RAHSY</name>
<accession>A0ABW6C7H9</accession>
<evidence type="ECO:0008006" key="3">
    <source>
        <dbReference type="Google" id="ProtNLM"/>
    </source>
</evidence>